<dbReference type="Proteomes" id="UP000550401">
    <property type="component" value="Unassembled WGS sequence"/>
</dbReference>
<dbReference type="RefSeq" id="WP_182532296.1">
    <property type="nucleotide sequence ID" value="NZ_JACGXL010000006.1"/>
</dbReference>
<feature type="domain" description="Cytochrome b561 bacterial/Ni-hydrogenase" evidence="7">
    <location>
        <begin position="8"/>
        <end position="182"/>
    </location>
</feature>
<evidence type="ECO:0000256" key="6">
    <source>
        <dbReference type="SAM" id="Phobius"/>
    </source>
</evidence>
<dbReference type="InterPro" id="IPR016174">
    <property type="entry name" value="Di-haem_cyt_TM"/>
</dbReference>
<dbReference type="GO" id="GO:0005886">
    <property type="term" value="C:plasma membrane"/>
    <property type="evidence" value="ECO:0007669"/>
    <property type="project" value="UniProtKB-SubCell"/>
</dbReference>
<evidence type="ECO:0000256" key="2">
    <source>
        <dbReference type="ARBA" id="ARBA00022475"/>
    </source>
</evidence>
<evidence type="ECO:0000313" key="8">
    <source>
        <dbReference type="EMBL" id="MBA8889251.1"/>
    </source>
</evidence>
<evidence type="ECO:0000259" key="7">
    <source>
        <dbReference type="Pfam" id="PF01292"/>
    </source>
</evidence>
<dbReference type="InterPro" id="IPR051542">
    <property type="entry name" value="Hydrogenase_cytochrome"/>
</dbReference>
<evidence type="ECO:0000313" key="9">
    <source>
        <dbReference type="Proteomes" id="UP000550401"/>
    </source>
</evidence>
<sequence length="221" mass="23744">MSTGPGRVWDLPTRAFHWLLVALVAVQYASGEFGWPSMRWHYLCGYATLVLVVFRVLWGFAGSQTSRFGDFVRGPRAMLRHLAAMRGGGAPRRAGHNPLGGWSVVAMLASIAVQATTGLFASDDVSEDGPLVARVSAATVGVMTRVHAWNRYVLLALVALHVAAIAAYALRGTNLVAPMWSGRARDVEARPLRFVPAWRALVLVAIAVGAVWALVAWGEAG</sequence>
<evidence type="ECO:0000256" key="5">
    <source>
        <dbReference type="ARBA" id="ARBA00023136"/>
    </source>
</evidence>
<dbReference type="EMBL" id="JACGXL010000006">
    <property type="protein sequence ID" value="MBA8889251.1"/>
    <property type="molecule type" value="Genomic_DNA"/>
</dbReference>
<gene>
    <name evidence="8" type="ORF">FHW12_003494</name>
</gene>
<dbReference type="GO" id="GO:0022904">
    <property type="term" value="P:respiratory electron transport chain"/>
    <property type="evidence" value="ECO:0007669"/>
    <property type="project" value="InterPro"/>
</dbReference>
<keyword evidence="9" id="KW-1185">Reference proteome</keyword>
<dbReference type="Pfam" id="PF01292">
    <property type="entry name" value="Ni_hydr_CYTB"/>
    <property type="match status" value="1"/>
</dbReference>
<dbReference type="PANTHER" id="PTHR30485:SF2">
    <property type="entry name" value="BLL0597 PROTEIN"/>
    <property type="match status" value="1"/>
</dbReference>
<comment type="subcellular location">
    <subcellularLocation>
        <location evidence="1">Cell membrane</location>
        <topology evidence="1">Multi-pass membrane protein</topology>
    </subcellularLocation>
</comment>
<dbReference type="Gene3D" id="1.20.950.20">
    <property type="entry name" value="Transmembrane di-heme cytochromes, Chain C"/>
    <property type="match status" value="1"/>
</dbReference>
<evidence type="ECO:0000256" key="1">
    <source>
        <dbReference type="ARBA" id="ARBA00004651"/>
    </source>
</evidence>
<protein>
    <submittedName>
        <fullName evidence="8">Cytochrome b</fullName>
    </submittedName>
</protein>
<feature type="transmembrane region" description="Helical" evidence="6">
    <location>
        <begin position="42"/>
        <end position="61"/>
    </location>
</feature>
<feature type="transmembrane region" description="Helical" evidence="6">
    <location>
        <begin position="152"/>
        <end position="170"/>
    </location>
</feature>
<name>A0A839FAS2_9GAMM</name>
<organism evidence="8 9">
    <name type="scientific">Dokdonella fugitiva</name>
    <dbReference type="NCBI Taxonomy" id="328517"/>
    <lineage>
        <taxon>Bacteria</taxon>
        <taxon>Pseudomonadati</taxon>
        <taxon>Pseudomonadota</taxon>
        <taxon>Gammaproteobacteria</taxon>
        <taxon>Lysobacterales</taxon>
        <taxon>Rhodanobacteraceae</taxon>
        <taxon>Dokdonella</taxon>
    </lineage>
</organism>
<dbReference type="GO" id="GO:0020037">
    <property type="term" value="F:heme binding"/>
    <property type="evidence" value="ECO:0007669"/>
    <property type="project" value="TreeGrafter"/>
</dbReference>
<accession>A0A839FAS2</accession>
<feature type="transmembrane region" description="Helical" evidence="6">
    <location>
        <begin position="15"/>
        <end position="35"/>
    </location>
</feature>
<keyword evidence="4 6" id="KW-1133">Transmembrane helix</keyword>
<dbReference type="PANTHER" id="PTHR30485">
    <property type="entry name" value="NI/FE-HYDROGENASE 1 B-TYPE CYTOCHROME SUBUNIT"/>
    <property type="match status" value="1"/>
</dbReference>
<feature type="transmembrane region" description="Helical" evidence="6">
    <location>
        <begin position="197"/>
        <end position="217"/>
    </location>
</feature>
<dbReference type="AlphaFoldDB" id="A0A839FAS2"/>
<comment type="caution">
    <text evidence="8">The sequence shown here is derived from an EMBL/GenBank/DDBJ whole genome shotgun (WGS) entry which is preliminary data.</text>
</comment>
<dbReference type="SUPFAM" id="SSF81342">
    <property type="entry name" value="Transmembrane di-heme cytochromes"/>
    <property type="match status" value="1"/>
</dbReference>
<dbReference type="InterPro" id="IPR011577">
    <property type="entry name" value="Cyt_b561_bac/Ni-Hgenase"/>
</dbReference>
<reference evidence="8 9" key="1">
    <citation type="submission" date="2020-07" db="EMBL/GenBank/DDBJ databases">
        <title>Genomic Encyclopedia of Type Strains, Phase IV (KMG-V): Genome sequencing to study the core and pangenomes of soil and plant-associated prokaryotes.</title>
        <authorList>
            <person name="Whitman W."/>
        </authorList>
    </citation>
    <scope>NUCLEOTIDE SEQUENCE [LARGE SCALE GENOMIC DNA]</scope>
    <source>
        <strain evidence="8 9">RH2WT43</strain>
    </source>
</reference>
<keyword evidence="5 6" id="KW-0472">Membrane</keyword>
<evidence type="ECO:0000256" key="4">
    <source>
        <dbReference type="ARBA" id="ARBA00022989"/>
    </source>
</evidence>
<proteinExistence type="predicted"/>
<evidence type="ECO:0000256" key="3">
    <source>
        <dbReference type="ARBA" id="ARBA00022692"/>
    </source>
</evidence>
<keyword evidence="3 6" id="KW-0812">Transmembrane</keyword>
<feature type="transmembrane region" description="Helical" evidence="6">
    <location>
        <begin position="99"/>
        <end position="121"/>
    </location>
</feature>
<dbReference type="GO" id="GO:0009055">
    <property type="term" value="F:electron transfer activity"/>
    <property type="evidence" value="ECO:0007669"/>
    <property type="project" value="InterPro"/>
</dbReference>
<keyword evidence="2" id="KW-1003">Cell membrane</keyword>